<dbReference type="AlphaFoldDB" id="A0A158A7J7"/>
<dbReference type="EMBL" id="FCNX02000003">
    <property type="protein sequence ID" value="SAK53606.1"/>
    <property type="molecule type" value="Genomic_DNA"/>
</dbReference>
<evidence type="ECO:0000313" key="2">
    <source>
        <dbReference type="Proteomes" id="UP000054903"/>
    </source>
</evidence>
<dbReference type="STRING" id="1777138.AWB77_01448"/>
<dbReference type="Proteomes" id="UP000054903">
    <property type="component" value="Unassembled WGS sequence"/>
</dbReference>
<sequence>MRISGSAPWDDEKAVLASFEQSYSFSRLGLDFSALTTMRREIRIRCTLVVSAQGHGTAETFRHSPLSLGRCLSRPAADRRQQARADRFPFLGTARSEHVRSSLHHEGRAALLATDSTEDAAARANNGVACVLNFRIGIAPYSVRPPGQGGEGKRFLSLASAISLSAQSCLSAFVNRSVKRASTTRQHGRFNHRDMKVDAEGRGWRRGPEYGDRLRHGLRRSLS</sequence>
<name>A0A158A7J7_9BURK</name>
<comment type="caution">
    <text evidence="1">The sequence shown here is derived from an EMBL/GenBank/DDBJ whole genome shotgun (WGS) entry which is preliminary data.</text>
</comment>
<accession>A0A158A7J7</accession>
<reference evidence="1" key="1">
    <citation type="submission" date="2016-01" db="EMBL/GenBank/DDBJ databases">
        <authorList>
            <person name="Peeters C."/>
        </authorList>
    </citation>
    <scope>NUCLEOTIDE SEQUENCE</scope>
    <source>
        <strain evidence="1">LMG 29320</strain>
    </source>
</reference>
<proteinExistence type="predicted"/>
<protein>
    <submittedName>
        <fullName evidence="1">Uncharacterized protein</fullName>
    </submittedName>
</protein>
<evidence type="ECO:0000313" key="1">
    <source>
        <dbReference type="EMBL" id="SAK53606.1"/>
    </source>
</evidence>
<organism evidence="1 2">
    <name type="scientific">Caballeronia fortuita</name>
    <dbReference type="NCBI Taxonomy" id="1777138"/>
    <lineage>
        <taxon>Bacteria</taxon>
        <taxon>Pseudomonadati</taxon>
        <taxon>Pseudomonadota</taxon>
        <taxon>Betaproteobacteria</taxon>
        <taxon>Burkholderiales</taxon>
        <taxon>Burkholderiaceae</taxon>
        <taxon>Caballeronia</taxon>
    </lineage>
</organism>
<gene>
    <name evidence="1" type="ORF">AWB77_01448</name>
</gene>
<keyword evidence="2" id="KW-1185">Reference proteome</keyword>